<keyword evidence="6" id="KW-1185">Reference proteome</keyword>
<feature type="region of interest" description="Disordered" evidence="1">
    <location>
        <begin position="301"/>
        <end position="335"/>
    </location>
</feature>
<evidence type="ECO:0000256" key="2">
    <source>
        <dbReference type="SAM" id="Phobius"/>
    </source>
</evidence>
<feature type="transmembrane region" description="Helical" evidence="2">
    <location>
        <begin position="347"/>
        <end position="365"/>
    </location>
</feature>
<dbReference type="Pfam" id="PF13194">
    <property type="entry name" value="DUF4010"/>
    <property type="match status" value="1"/>
</dbReference>
<dbReference type="Pfam" id="PF02308">
    <property type="entry name" value="MgtC"/>
    <property type="match status" value="1"/>
</dbReference>
<evidence type="ECO:0000256" key="1">
    <source>
        <dbReference type="SAM" id="MobiDB-lite"/>
    </source>
</evidence>
<keyword evidence="2" id="KW-1133">Transmembrane helix</keyword>
<reference evidence="5 6" key="1">
    <citation type="submission" date="2023-07" db="EMBL/GenBank/DDBJ databases">
        <title>Genomic Encyclopedia of Type Strains, Phase IV (KMG-IV): sequencing the most valuable type-strain genomes for metagenomic binning, comparative biology and taxonomic classification.</title>
        <authorList>
            <person name="Goeker M."/>
        </authorList>
    </citation>
    <scope>NUCLEOTIDE SEQUENCE [LARGE SCALE GENOMIC DNA]</scope>
    <source>
        <strain evidence="5 6">DSM 1277</strain>
    </source>
</reference>
<feature type="transmembrane region" description="Helical" evidence="2">
    <location>
        <begin position="43"/>
        <end position="61"/>
    </location>
</feature>
<proteinExistence type="predicted"/>
<evidence type="ECO:0000259" key="3">
    <source>
        <dbReference type="Pfam" id="PF02308"/>
    </source>
</evidence>
<feature type="transmembrane region" description="Helical" evidence="2">
    <location>
        <begin position="371"/>
        <end position="393"/>
    </location>
</feature>
<keyword evidence="2" id="KW-0472">Membrane</keyword>
<accession>A0ABU0DMY2</accession>
<feature type="transmembrane region" description="Helical" evidence="2">
    <location>
        <begin position="67"/>
        <end position="88"/>
    </location>
</feature>
<feature type="transmembrane region" description="Helical" evidence="2">
    <location>
        <begin position="245"/>
        <end position="270"/>
    </location>
</feature>
<feature type="transmembrane region" description="Helical" evidence="2">
    <location>
        <begin position="276"/>
        <end position="295"/>
    </location>
</feature>
<name>A0ABU0DMY2_9HYPH</name>
<protein>
    <submittedName>
        <fullName evidence="5">Uncharacterized membrane protein (DUF4010 family)</fullName>
    </submittedName>
</protein>
<gene>
    <name evidence="5" type="ORF">J2S76_004254</name>
</gene>
<comment type="caution">
    <text evidence="5">The sequence shown here is derived from an EMBL/GenBank/DDBJ whole genome shotgun (WGS) entry which is preliminary data.</text>
</comment>
<feature type="domain" description="MgtC/SapB/SrpB/YhiD N-terminal" evidence="3">
    <location>
        <begin position="10"/>
        <end position="144"/>
    </location>
</feature>
<keyword evidence="2" id="KW-0812">Transmembrane</keyword>
<feature type="transmembrane region" description="Helical" evidence="2">
    <location>
        <begin position="100"/>
        <end position="119"/>
    </location>
</feature>
<dbReference type="Proteomes" id="UP001238467">
    <property type="component" value="Unassembled WGS sequence"/>
</dbReference>
<feature type="transmembrane region" description="Helical" evidence="2">
    <location>
        <begin position="154"/>
        <end position="171"/>
    </location>
</feature>
<feature type="domain" description="DUF4010" evidence="4">
    <location>
        <begin position="192"/>
        <end position="424"/>
    </location>
</feature>
<dbReference type="PANTHER" id="PTHR39084:SF1">
    <property type="entry name" value="DUF4010 DOMAIN-CONTAINING PROTEIN"/>
    <property type="match status" value="1"/>
</dbReference>
<feature type="transmembrane region" description="Helical" evidence="2">
    <location>
        <begin position="125"/>
        <end position="142"/>
    </location>
</feature>
<dbReference type="PANTHER" id="PTHR39084">
    <property type="entry name" value="MEMBRANE PROTEIN-RELATED"/>
    <property type="match status" value="1"/>
</dbReference>
<dbReference type="InterPro" id="IPR025105">
    <property type="entry name" value="DUF4010"/>
</dbReference>
<dbReference type="InterPro" id="IPR049177">
    <property type="entry name" value="MgtC_SapB_SrpB_YhiD_N"/>
</dbReference>
<evidence type="ECO:0000313" key="5">
    <source>
        <dbReference type="EMBL" id="MDQ0349803.1"/>
    </source>
</evidence>
<feature type="transmembrane region" description="Helical" evidence="2">
    <location>
        <begin position="183"/>
        <end position="205"/>
    </location>
</feature>
<sequence>MDEMEILQRMALAIAIGALVGVERHWRERDEDEGSRTAGIRTYTLIGMLGGLAGLLEQLLAGAGQAAAPPGLVLVGFLVTLTAVFALFQYREGVAEHRFSATAVVAAMLTFALGALALIGDTMLASAGGVVLAVILASREFLHRAIRRLRWVELRSALILLTLAFVLRPIVPTEPIGPFGGVSPAKILIMAIVLAAISFCGYIAVRLLGATRGELVAGTIGGLISSTATTIANARRSRQSPAVRALAAGAVSAGGVSLLRTGFLVVAVLPSLAERLLLPLAAGAAVMFAGALVLARASAPAQDREAEGQPKNPAPGNPAPGNSEPGNSEPGNSEPGNPFDLASVFKMALLLVGVAFAARVASQLWGDGGLYAASALAGLADVDAVTVTVAGMLPTLDPAVAARALGLAVLANMLAKAAYAALLGTRAFALALAGASALALLAAGASLLLR</sequence>
<organism evidence="5 6">
    <name type="scientific">Ancylobacter vacuolatus</name>
    <dbReference type="NCBI Taxonomy" id="223389"/>
    <lineage>
        <taxon>Bacteria</taxon>
        <taxon>Pseudomonadati</taxon>
        <taxon>Pseudomonadota</taxon>
        <taxon>Alphaproteobacteria</taxon>
        <taxon>Hyphomicrobiales</taxon>
        <taxon>Xanthobacteraceae</taxon>
        <taxon>Ancylobacter</taxon>
    </lineage>
</organism>
<dbReference type="EMBL" id="JAUSUH010000012">
    <property type="protein sequence ID" value="MDQ0349803.1"/>
    <property type="molecule type" value="Genomic_DNA"/>
</dbReference>
<evidence type="ECO:0000259" key="4">
    <source>
        <dbReference type="Pfam" id="PF13194"/>
    </source>
</evidence>
<feature type="transmembrane region" description="Helical" evidence="2">
    <location>
        <begin position="400"/>
        <end position="422"/>
    </location>
</feature>
<evidence type="ECO:0000313" key="6">
    <source>
        <dbReference type="Proteomes" id="UP001238467"/>
    </source>
</evidence>
<feature type="transmembrane region" description="Helical" evidence="2">
    <location>
        <begin position="428"/>
        <end position="449"/>
    </location>
</feature>